<dbReference type="InterPro" id="IPR001810">
    <property type="entry name" value="F-box_dom"/>
</dbReference>
<sequence>MAAADRLSDLPDDLLRRILRFAPAKEGAATAVLSRRWRWLWRTSGAVNLDTRSYDRAHVPDREAFLRHAAAALSATAAHGAPVTRLSLHMEADHEYEIRTFVSPDGRYAEHDMISDVMAHTSARPVEELSITAHCPSSNNNCIDGFYKLRIAALPHEAVQVLHIVRAEFELVMNKSAAYYFPQVTTLLLQHCEVSLAELQDIMNGAPLLTTLRLESIFLLLGRDEEDDDCSGNWIRGPEVTTLVMTDCQGFDPTEDSIELDMPKLQYFTYAGLLSCQVWMKSQANFSNTRVLKLKLNCPIDNIAVVDMRSLDELLDNKLLYNLERLEVHGYYNPANNVAGIAIANLLHCCPIVCDLRLKIEEESRGTVYQYPYVKCKNQQDFDKSVINFRLRRGTSGGNHDKYEVSDIHGLSEHSFNCLQSCLRRVCLQFRKEEVSLFAIQLVKFFAENAMVLEEMHIDDGNHKMCEHVNDKVQRWALNAAKRRNGVATKGFRVLPINGERKIKVLKRVE</sequence>
<dbReference type="PANTHER" id="PTHR32141:SF26">
    <property type="entry name" value="OS08G0328600 PROTEIN"/>
    <property type="match status" value="1"/>
</dbReference>
<organism evidence="2 3">
    <name type="scientific">Eragrostis curvula</name>
    <name type="common">weeping love grass</name>
    <dbReference type="NCBI Taxonomy" id="38414"/>
    <lineage>
        <taxon>Eukaryota</taxon>
        <taxon>Viridiplantae</taxon>
        <taxon>Streptophyta</taxon>
        <taxon>Embryophyta</taxon>
        <taxon>Tracheophyta</taxon>
        <taxon>Spermatophyta</taxon>
        <taxon>Magnoliopsida</taxon>
        <taxon>Liliopsida</taxon>
        <taxon>Poales</taxon>
        <taxon>Poaceae</taxon>
        <taxon>PACMAD clade</taxon>
        <taxon>Chloridoideae</taxon>
        <taxon>Eragrostideae</taxon>
        <taxon>Eragrostidinae</taxon>
        <taxon>Eragrostis</taxon>
    </lineage>
</organism>
<evidence type="ECO:0000313" key="3">
    <source>
        <dbReference type="Proteomes" id="UP000324897"/>
    </source>
</evidence>
<dbReference type="Pfam" id="PF00646">
    <property type="entry name" value="F-box"/>
    <property type="match status" value="1"/>
</dbReference>
<dbReference type="InterPro" id="IPR055302">
    <property type="entry name" value="F-box_dom-containing"/>
</dbReference>
<reference evidence="2 3" key="1">
    <citation type="journal article" date="2019" name="Sci. Rep.">
        <title>A high-quality genome of Eragrostis curvula grass provides insights into Poaceae evolution and supports new strategies to enhance forage quality.</title>
        <authorList>
            <person name="Carballo J."/>
            <person name="Santos B.A.C.M."/>
            <person name="Zappacosta D."/>
            <person name="Garbus I."/>
            <person name="Selva J.P."/>
            <person name="Gallo C.A."/>
            <person name="Diaz A."/>
            <person name="Albertini E."/>
            <person name="Caccamo M."/>
            <person name="Echenique V."/>
        </authorList>
    </citation>
    <scope>NUCLEOTIDE SEQUENCE [LARGE SCALE GENOMIC DNA]</scope>
    <source>
        <strain evidence="3">cv. Victoria</strain>
        <tissue evidence="2">Leaf</tissue>
    </source>
</reference>
<proteinExistence type="predicted"/>
<evidence type="ECO:0000259" key="1">
    <source>
        <dbReference type="PROSITE" id="PS50181"/>
    </source>
</evidence>
<dbReference type="InterPro" id="IPR036047">
    <property type="entry name" value="F-box-like_dom_sf"/>
</dbReference>
<dbReference type="PROSITE" id="PS50181">
    <property type="entry name" value="FBOX"/>
    <property type="match status" value="1"/>
</dbReference>
<comment type="caution">
    <text evidence="2">The sequence shown here is derived from an EMBL/GenBank/DDBJ whole genome shotgun (WGS) entry which is preliminary data.</text>
</comment>
<gene>
    <name evidence="2" type="ORF">EJB05_26305</name>
</gene>
<dbReference type="Gramene" id="TVU23917">
    <property type="protein sequence ID" value="TVU23917"/>
    <property type="gene ID" value="EJB05_26305"/>
</dbReference>
<dbReference type="AlphaFoldDB" id="A0A5J9UKX6"/>
<name>A0A5J9UKX6_9POAL</name>
<dbReference type="SUPFAM" id="SSF81383">
    <property type="entry name" value="F-box domain"/>
    <property type="match status" value="1"/>
</dbReference>
<dbReference type="Proteomes" id="UP000324897">
    <property type="component" value="Chromosome 2"/>
</dbReference>
<feature type="domain" description="F-box" evidence="1">
    <location>
        <begin position="4"/>
        <end position="57"/>
    </location>
</feature>
<dbReference type="CDD" id="cd22160">
    <property type="entry name" value="F-box_AtFBL13-like"/>
    <property type="match status" value="1"/>
</dbReference>
<protein>
    <recommendedName>
        <fullName evidence="1">F-box domain-containing protein</fullName>
    </recommendedName>
</protein>
<feature type="non-terminal residue" evidence="2">
    <location>
        <position position="1"/>
    </location>
</feature>
<accession>A0A5J9UKX6</accession>
<dbReference type="OrthoDB" id="670854at2759"/>
<keyword evidence="3" id="KW-1185">Reference proteome</keyword>
<dbReference type="EMBL" id="RWGY01000013">
    <property type="protein sequence ID" value="TVU23917.1"/>
    <property type="molecule type" value="Genomic_DNA"/>
</dbReference>
<dbReference type="PANTHER" id="PTHR32141">
    <property type="match status" value="1"/>
</dbReference>
<evidence type="ECO:0000313" key="2">
    <source>
        <dbReference type="EMBL" id="TVU23917.1"/>
    </source>
</evidence>
<dbReference type="InterPro" id="IPR053781">
    <property type="entry name" value="F-box_AtFBL13-like"/>
</dbReference>